<evidence type="ECO:0000313" key="2">
    <source>
        <dbReference type="EMBL" id="MDN4607240.1"/>
    </source>
</evidence>
<dbReference type="Proteomes" id="UP001175097">
    <property type="component" value="Unassembled WGS sequence"/>
</dbReference>
<dbReference type="Pfam" id="PF00485">
    <property type="entry name" value="PRK"/>
    <property type="match status" value="1"/>
</dbReference>
<dbReference type="PANTHER" id="PTHR10285">
    <property type="entry name" value="URIDINE KINASE"/>
    <property type="match status" value="1"/>
</dbReference>
<name>A0ABT8JQ12_9BACL</name>
<dbReference type="InterPro" id="IPR027417">
    <property type="entry name" value="P-loop_NTPase"/>
</dbReference>
<evidence type="ECO:0000259" key="1">
    <source>
        <dbReference type="Pfam" id="PF00485"/>
    </source>
</evidence>
<sequence>MFVIETAETLYNQFLYRSNKNRPLIVGIDGLGGAGKTTFVKEVEQELKDCNCEVRIYHLDEHIVETSKRYHTGFEEWYEYYYLQWDISGLLNSFLVPLRNSENLQLPFYDKSTDSISYRQVELFTNSIVLIEGIFLQRKEWKSIFDYVIFLNCPFELRKERVLGRDSYIGDYHDRMKKYTERYWPAEKHYLDTIRPDRIADLVISIE</sequence>
<evidence type="ECO:0000313" key="3">
    <source>
        <dbReference type="Proteomes" id="UP001175097"/>
    </source>
</evidence>
<reference evidence="2" key="1">
    <citation type="submission" date="2023-03" db="EMBL/GenBank/DDBJ databases">
        <title>MT1 and MT2 Draft Genomes of Novel Species.</title>
        <authorList>
            <person name="Venkateswaran K."/>
        </authorList>
    </citation>
    <scope>NUCLEOTIDE SEQUENCE</scope>
    <source>
        <strain evidence="2">F6_3S_P_2</strain>
    </source>
</reference>
<dbReference type="InterPro" id="IPR006083">
    <property type="entry name" value="PRK/URK"/>
</dbReference>
<dbReference type="NCBIfam" id="NF005807">
    <property type="entry name" value="PRK07667.1"/>
    <property type="match status" value="1"/>
</dbReference>
<proteinExistence type="predicted"/>
<dbReference type="SUPFAM" id="SSF52540">
    <property type="entry name" value="P-loop containing nucleoside triphosphate hydrolases"/>
    <property type="match status" value="1"/>
</dbReference>
<organism evidence="2 3">
    <name type="scientific">Sporosarcina highlanderae</name>
    <dbReference type="NCBI Taxonomy" id="3035916"/>
    <lineage>
        <taxon>Bacteria</taxon>
        <taxon>Bacillati</taxon>
        <taxon>Bacillota</taxon>
        <taxon>Bacilli</taxon>
        <taxon>Bacillales</taxon>
        <taxon>Caryophanaceae</taxon>
        <taxon>Sporosarcina</taxon>
    </lineage>
</organism>
<feature type="domain" description="Phosphoribulokinase/uridine kinase" evidence="1">
    <location>
        <begin position="25"/>
        <end position="186"/>
    </location>
</feature>
<keyword evidence="3" id="KW-1185">Reference proteome</keyword>
<protein>
    <submittedName>
        <fullName evidence="2">Kinase</fullName>
    </submittedName>
</protein>
<keyword evidence="2" id="KW-0418">Kinase</keyword>
<dbReference type="Gene3D" id="3.40.50.300">
    <property type="entry name" value="P-loop containing nucleotide triphosphate hydrolases"/>
    <property type="match status" value="1"/>
</dbReference>
<dbReference type="RefSeq" id="WP_301242784.1">
    <property type="nucleotide sequence ID" value="NZ_JAROCC010000004.1"/>
</dbReference>
<dbReference type="GO" id="GO:0016301">
    <property type="term" value="F:kinase activity"/>
    <property type="evidence" value="ECO:0007669"/>
    <property type="project" value="UniProtKB-KW"/>
</dbReference>
<accession>A0ABT8JQ12</accession>
<comment type="caution">
    <text evidence="2">The sequence shown here is derived from an EMBL/GenBank/DDBJ whole genome shotgun (WGS) entry which is preliminary data.</text>
</comment>
<dbReference type="EMBL" id="JAROCC010000004">
    <property type="protein sequence ID" value="MDN4607240.1"/>
    <property type="molecule type" value="Genomic_DNA"/>
</dbReference>
<keyword evidence="2" id="KW-0808">Transferase</keyword>
<gene>
    <name evidence="2" type="ORF">P5G49_07055</name>
</gene>